<name>A0AAV2AUG0_9ARAC</name>
<dbReference type="Proteomes" id="UP001497382">
    <property type="component" value="Unassembled WGS sequence"/>
</dbReference>
<comment type="caution">
    <text evidence="1">The sequence shown here is derived from an EMBL/GenBank/DDBJ whole genome shotgun (WGS) entry which is preliminary data.</text>
</comment>
<keyword evidence="2" id="KW-1185">Reference proteome</keyword>
<reference evidence="1 2" key="1">
    <citation type="submission" date="2024-04" db="EMBL/GenBank/DDBJ databases">
        <authorList>
            <person name="Rising A."/>
            <person name="Reimegard J."/>
            <person name="Sonavane S."/>
            <person name="Akerstrom W."/>
            <person name="Nylinder S."/>
            <person name="Hedman E."/>
            <person name="Kallberg Y."/>
        </authorList>
    </citation>
    <scope>NUCLEOTIDE SEQUENCE [LARGE SCALE GENOMIC DNA]</scope>
</reference>
<sequence>MSSVWKLPTNERKLCQSYTASEGNVWTRRFTPIYLYYGHFSIGYAKRIWKNEI</sequence>
<organism evidence="1 2">
    <name type="scientific">Larinioides sclopetarius</name>
    <dbReference type="NCBI Taxonomy" id="280406"/>
    <lineage>
        <taxon>Eukaryota</taxon>
        <taxon>Metazoa</taxon>
        <taxon>Ecdysozoa</taxon>
        <taxon>Arthropoda</taxon>
        <taxon>Chelicerata</taxon>
        <taxon>Arachnida</taxon>
        <taxon>Araneae</taxon>
        <taxon>Araneomorphae</taxon>
        <taxon>Entelegynae</taxon>
        <taxon>Araneoidea</taxon>
        <taxon>Araneidae</taxon>
        <taxon>Larinioides</taxon>
    </lineage>
</organism>
<accession>A0AAV2AUG0</accession>
<evidence type="ECO:0000313" key="2">
    <source>
        <dbReference type="Proteomes" id="UP001497382"/>
    </source>
</evidence>
<dbReference type="AlphaFoldDB" id="A0AAV2AUG0"/>
<proteinExistence type="predicted"/>
<gene>
    <name evidence="1" type="ORF">LARSCL_LOCUS14795</name>
</gene>
<protein>
    <submittedName>
        <fullName evidence="1">Uncharacterized protein</fullName>
    </submittedName>
</protein>
<dbReference type="EMBL" id="CAXIEN010000217">
    <property type="protein sequence ID" value="CAL1287379.1"/>
    <property type="molecule type" value="Genomic_DNA"/>
</dbReference>
<evidence type="ECO:0000313" key="1">
    <source>
        <dbReference type="EMBL" id="CAL1287379.1"/>
    </source>
</evidence>